<feature type="compositionally biased region" description="Low complexity" evidence="1">
    <location>
        <begin position="285"/>
        <end position="296"/>
    </location>
</feature>
<keyword evidence="4" id="KW-1185">Reference proteome</keyword>
<feature type="compositionally biased region" description="Polar residues" evidence="1">
    <location>
        <begin position="261"/>
        <end position="277"/>
    </location>
</feature>
<dbReference type="EMBL" id="LSRE01000012">
    <property type="protein sequence ID" value="KXO98763.1"/>
    <property type="molecule type" value="Genomic_DNA"/>
</dbReference>
<organism evidence="3 4">
    <name type="scientific">Tsukamurella pseudospumae</name>
    <dbReference type="NCBI Taxonomy" id="239498"/>
    <lineage>
        <taxon>Bacteria</taxon>
        <taxon>Bacillati</taxon>
        <taxon>Actinomycetota</taxon>
        <taxon>Actinomycetes</taxon>
        <taxon>Mycobacteriales</taxon>
        <taxon>Tsukamurellaceae</taxon>
        <taxon>Tsukamurella</taxon>
    </lineage>
</organism>
<feature type="region of interest" description="Disordered" evidence="1">
    <location>
        <begin position="154"/>
        <end position="177"/>
    </location>
</feature>
<name>A0A137ZKS7_9ACTN</name>
<dbReference type="RefSeq" id="WP_068745244.1">
    <property type="nucleotide sequence ID" value="NZ_LSRE01000012.1"/>
</dbReference>
<feature type="chain" id="PRO_5046806386" description="Secreted protein" evidence="2">
    <location>
        <begin position="26"/>
        <end position="307"/>
    </location>
</feature>
<gene>
    <name evidence="3" type="ORF">AXK61_04120</name>
</gene>
<evidence type="ECO:0000313" key="3">
    <source>
        <dbReference type="EMBL" id="KXO98763.1"/>
    </source>
</evidence>
<evidence type="ECO:0000256" key="2">
    <source>
        <dbReference type="SAM" id="SignalP"/>
    </source>
</evidence>
<comment type="caution">
    <text evidence="3">The sequence shown here is derived from an EMBL/GenBank/DDBJ whole genome shotgun (WGS) entry which is preliminary data.</text>
</comment>
<keyword evidence="2" id="KW-0732">Signal</keyword>
<feature type="region of interest" description="Disordered" evidence="1">
    <location>
        <begin position="251"/>
        <end position="307"/>
    </location>
</feature>
<sequence length="307" mass="29325">MRTRIPLALAALSAAVLGTAVPAAAAPPASPPPAGALLQQFARNQLQNCAAICPYAAQGVLTVPAGLVAAPGATLVAVGAGRTPLAALGAGAASVTVPANAAMTGIIGNDLNQVVPRFQNGVLVGTIDLMRIGGGTGTVGALRTDLLAALQESLPPVAPTPPPLTTPPPFGSAPAPQGPVETSVVGAANAFFAAAFYVPELSLLGATQTANAAATTLAGTGDPVAAAAAGADAAGAIATEGASILADALSRSGGAQRTADSDSSSVPATEPTTNATERTADEPGTDTGTTQETTAGDGAGVTTGDGD</sequence>
<feature type="compositionally biased region" description="Gly residues" evidence="1">
    <location>
        <begin position="297"/>
        <end position="307"/>
    </location>
</feature>
<feature type="compositionally biased region" description="Pro residues" evidence="1">
    <location>
        <begin position="156"/>
        <end position="171"/>
    </location>
</feature>
<reference evidence="3 4" key="1">
    <citation type="submission" date="2016-02" db="EMBL/GenBank/DDBJ databases">
        <authorList>
            <person name="Teng J.L."/>
            <person name="Tang Y."/>
            <person name="Huang Y."/>
            <person name="Guo F."/>
            <person name="Wei W."/>
            <person name="Chen J.H."/>
            <person name="Wong S.Y."/>
            <person name="Lau S.K."/>
            <person name="Woo P.C."/>
        </authorList>
    </citation>
    <scope>NUCLEOTIDE SEQUENCE [LARGE SCALE GENOMIC DNA]</scope>
    <source>
        <strain evidence="3 4">JCM 13375</strain>
    </source>
</reference>
<proteinExistence type="predicted"/>
<evidence type="ECO:0000256" key="1">
    <source>
        <dbReference type="SAM" id="MobiDB-lite"/>
    </source>
</evidence>
<feature type="signal peptide" evidence="2">
    <location>
        <begin position="1"/>
        <end position="25"/>
    </location>
</feature>
<accession>A0A137ZKS7</accession>
<evidence type="ECO:0000313" key="4">
    <source>
        <dbReference type="Proteomes" id="UP000070409"/>
    </source>
</evidence>
<protein>
    <recommendedName>
        <fullName evidence="5">Secreted protein</fullName>
    </recommendedName>
</protein>
<dbReference type="Proteomes" id="UP000070409">
    <property type="component" value="Unassembled WGS sequence"/>
</dbReference>
<evidence type="ECO:0008006" key="5">
    <source>
        <dbReference type="Google" id="ProtNLM"/>
    </source>
</evidence>